<dbReference type="EMBL" id="UINC01003712">
    <property type="protein sequence ID" value="SVA08639.1"/>
    <property type="molecule type" value="Genomic_DNA"/>
</dbReference>
<protein>
    <submittedName>
        <fullName evidence="1">Uncharacterized protein</fullName>
    </submittedName>
</protein>
<organism evidence="1">
    <name type="scientific">marine metagenome</name>
    <dbReference type="NCBI Taxonomy" id="408172"/>
    <lineage>
        <taxon>unclassified sequences</taxon>
        <taxon>metagenomes</taxon>
        <taxon>ecological metagenomes</taxon>
    </lineage>
</organism>
<sequence>VKNRFFPCLLVFALVFFCCEDENIKQHRIRYEVRTSPEEDLLFEVSYTTPSGLEEAEIAVNDAGVWSSLDHIFYTGDFVGLNLINCGGKVDCFGFIYMDDNEVKECTGEGDSCPYIVP</sequence>
<proteinExistence type="predicted"/>
<name>A0A381SYV2_9ZZZZ</name>
<feature type="non-terminal residue" evidence="1">
    <location>
        <position position="1"/>
    </location>
</feature>
<reference evidence="1" key="1">
    <citation type="submission" date="2018-05" db="EMBL/GenBank/DDBJ databases">
        <authorList>
            <person name="Lanie J.A."/>
            <person name="Ng W.-L."/>
            <person name="Kazmierczak K.M."/>
            <person name="Andrzejewski T.M."/>
            <person name="Davidsen T.M."/>
            <person name="Wayne K.J."/>
            <person name="Tettelin H."/>
            <person name="Glass J.I."/>
            <person name="Rusch D."/>
            <person name="Podicherti R."/>
            <person name="Tsui H.-C.T."/>
            <person name="Winkler M.E."/>
        </authorList>
    </citation>
    <scope>NUCLEOTIDE SEQUENCE</scope>
</reference>
<dbReference type="AlphaFoldDB" id="A0A381SYV2"/>
<evidence type="ECO:0000313" key="1">
    <source>
        <dbReference type="EMBL" id="SVA08639.1"/>
    </source>
</evidence>
<gene>
    <name evidence="1" type="ORF">METZ01_LOCUS61493</name>
</gene>
<accession>A0A381SYV2</accession>